<reference evidence="2" key="1">
    <citation type="submission" date="2013-11" db="EMBL/GenBank/DDBJ databases">
        <authorList>
            <person name="Hoang H.T."/>
            <person name="Killian M.L."/>
            <person name="Madson D.M."/>
            <person name="Arruda P.H.E."/>
            <person name="Sun D."/>
            <person name="Schwartz K.J."/>
            <person name="Yoon K."/>
        </authorList>
    </citation>
    <scope>NUCLEOTIDE SEQUENCE [LARGE SCALE GENOMIC DNA]</scope>
    <source>
        <strain evidence="2">CDK2</strain>
    </source>
</reference>
<evidence type="ECO:0000313" key="1">
    <source>
        <dbReference type="EMBL" id="KPN28884.1"/>
    </source>
</evidence>
<comment type="caution">
    <text evidence="1">The sequence shown here is derived from an EMBL/GenBank/DDBJ whole genome shotgun (WGS) entry which is preliminary data.</text>
</comment>
<dbReference type="Proteomes" id="UP000050535">
    <property type="component" value="Unassembled WGS sequence"/>
</dbReference>
<name>A0A0P7GKB9_9EURY</name>
<dbReference type="EMBL" id="LGUC01000003">
    <property type="protein sequence ID" value="KPN28884.1"/>
    <property type="molecule type" value="Genomic_DNA"/>
</dbReference>
<evidence type="ECO:0000313" key="2">
    <source>
        <dbReference type="Proteomes" id="UP000050535"/>
    </source>
</evidence>
<organism evidence="1 2">
    <name type="scientific">Halolamina pelagica</name>
    <dbReference type="NCBI Taxonomy" id="699431"/>
    <lineage>
        <taxon>Archaea</taxon>
        <taxon>Methanobacteriati</taxon>
        <taxon>Methanobacteriota</taxon>
        <taxon>Stenosarchaea group</taxon>
        <taxon>Halobacteria</taxon>
        <taxon>Halobacteriales</taxon>
        <taxon>Haloferacaceae</taxon>
    </lineage>
</organism>
<proteinExistence type="predicted"/>
<sequence length="30" mass="3400">MLKRAWDLKDRIDAAIAASDREALQAIAWT</sequence>
<gene>
    <name evidence="1" type="ORF">SY89_03536</name>
</gene>
<protein>
    <submittedName>
        <fullName evidence="1">Uncharacterized protein</fullName>
    </submittedName>
</protein>
<keyword evidence="2" id="KW-1185">Reference proteome</keyword>
<accession>A0A0P7GKB9</accession>
<dbReference type="AlphaFoldDB" id="A0A0P7GKB9"/>